<feature type="region of interest" description="Disordered" evidence="6">
    <location>
        <begin position="88"/>
        <end position="140"/>
    </location>
</feature>
<comment type="caution">
    <text evidence="8">The sequence shown here is derived from an EMBL/GenBank/DDBJ whole genome shotgun (WGS) entry which is preliminary data.</text>
</comment>
<organism evidence="8 9">
    <name type="scientific">Pleurostoma richardsiae</name>
    <dbReference type="NCBI Taxonomy" id="41990"/>
    <lineage>
        <taxon>Eukaryota</taxon>
        <taxon>Fungi</taxon>
        <taxon>Dikarya</taxon>
        <taxon>Ascomycota</taxon>
        <taxon>Pezizomycotina</taxon>
        <taxon>Sordariomycetes</taxon>
        <taxon>Sordariomycetidae</taxon>
        <taxon>Calosphaeriales</taxon>
        <taxon>Pleurostomataceae</taxon>
        <taxon>Pleurostoma</taxon>
    </lineage>
</organism>
<feature type="region of interest" description="Disordered" evidence="6">
    <location>
        <begin position="809"/>
        <end position="835"/>
    </location>
</feature>
<dbReference type="AlphaFoldDB" id="A0AA38S241"/>
<dbReference type="InterPro" id="IPR036864">
    <property type="entry name" value="Zn2-C6_fun-type_DNA-bd_sf"/>
</dbReference>
<dbReference type="Pfam" id="PF00172">
    <property type="entry name" value="Zn_clus"/>
    <property type="match status" value="1"/>
</dbReference>
<evidence type="ECO:0000256" key="6">
    <source>
        <dbReference type="SAM" id="MobiDB-lite"/>
    </source>
</evidence>
<evidence type="ECO:0000256" key="4">
    <source>
        <dbReference type="ARBA" id="ARBA00023163"/>
    </source>
</evidence>
<sequence length="835" mass="90703">MSADENAGAGRSATSAAAGAAPECEPLACVSCRSRKLKCDRIKPICTRCSRVKGECVYPESRRKPVPKRRNVRELEARLAQVENALKDAGAASSASEKRPQAYIPGAPDFGHEDIASAGGGDPDASWAEIPPADPGFPDNRGAGELMGLGMSESLPPLEVIEELHQGFFTKQQSYIPVIHPGRYLKAFYSPPHMRPPMALQYAVWTLAANGHPKYHGLHDAFYRRARQYLQQDELLGEGEHFITVAHAQAWAIIATSEARCLWFTRAAMSCARCVRLVHMMGLHRLDSPGEDSEMPPTILPPRDWTELEERRRVLWGAFCIDSHAAISTGWPTLINFSQVTTHLPSSEEAFEQCREEAAPALADVFTGSLYSTFAGTVVVCHIFNRIMQHVHQPKPEDHPEDVERGRFWDRHRELDNLLSSSFMFLPERYRLPKNVRYPIAVHLNLNLHAAVICLHNAACDKAEEYNLPVHVKMASQVRILTSAQEIVNVMKMTYHAQSGYKSPLVSLALYSAAAAYIAQASDNTLYLANLEFLLEAMASAGKDNLVTRAFLRQAVLDIQRNGLSSKVKLPHLAHLRDTDMPAGCSNNIPLFARCRVSRHTQVQSPLPGRLPLGKPVGQMRPKGDWWSAEGNGCFDHPVGIDLNEGNAGGKRKRKSPDLDPRVTAGPDEGGFGPYLIFATTGDAAKKASSTDQTSFTGSSRPTAAQFLAGYPGVAQANLPHRGGSAASSPSAGPASTQAESSSATPGMTGFETIAQTDGVSRLQGQMPSDLAAQEAAFFFDAMDPWGMGDSGPLYSQIVETFVKDSFDGLQEDNPFTLSGDGGGDNSWETGGGSG</sequence>
<evidence type="ECO:0000256" key="5">
    <source>
        <dbReference type="ARBA" id="ARBA00023242"/>
    </source>
</evidence>
<dbReference type="PROSITE" id="PS00463">
    <property type="entry name" value="ZN2_CY6_FUNGAL_1"/>
    <property type="match status" value="1"/>
</dbReference>
<dbReference type="GO" id="GO:0000981">
    <property type="term" value="F:DNA-binding transcription factor activity, RNA polymerase II-specific"/>
    <property type="evidence" value="ECO:0007669"/>
    <property type="project" value="InterPro"/>
</dbReference>
<dbReference type="GO" id="GO:0005634">
    <property type="term" value="C:nucleus"/>
    <property type="evidence" value="ECO:0007669"/>
    <property type="project" value="UniProtKB-SubCell"/>
</dbReference>
<feature type="region of interest" description="Disordered" evidence="6">
    <location>
        <begin position="1"/>
        <end position="20"/>
    </location>
</feature>
<keyword evidence="9" id="KW-1185">Reference proteome</keyword>
<dbReference type="Gene3D" id="4.10.240.10">
    <property type="entry name" value="Zn(2)-C6 fungal-type DNA-binding domain"/>
    <property type="match status" value="1"/>
</dbReference>
<feature type="compositionally biased region" description="Low complexity" evidence="6">
    <location>
        <begin position="7"/>
        <end position="20"/>
    </location>
</feature>
<dbReference type="EMBL" id="JANBVO010000004">
    <property type="protein sequence ID" value="KAJ9154875.1"/>
    <property type="molecule type" value="Genomic_DNA"/>
</dbReference>
<proteinExistence type="predicted"/>
<keyword evidence="5" id="KW-0539">Nucleus</keyword>
<dbReference type="GO" id="GO:0003677">
    <property type="term" value="F:DNA binding"/>
    <property type="evidence" value="ECO:0007669"/>
    <property type="project" value="InterPro"/>
</dbReference>
<feature type="region of interest" description="Disordered" evidence="6">
    <location>
        <begin position="718"/>
        <end position="750"/>
    </location>
</feature>
<dbReference type="PANTHER" id="PTHR47338:SF10">
    <property type="entry name" value="TRANSCRIPTION FACTOR DOMAIN-CONTAINING PROTEIN-RELATED"/>
    <property type="match status" value="1"/>
</dbReference>
<dbReference type="SMART" id="SM00066">
    <property type="entry name" value="GAL4"/>
    <property type="match status" value="1"/>
</dbReference>
<dbReference type="InterPro" id="IPR007219">
    <property type="entry name" value="XnlR_reg_dom"/>
</dbReference>
<evidence type="ECO:0000313" key="8">
    <source>
        <dbReference type="EMBL" id="KAJ9154875.1"/>
    </source>
</evidence>
<keyword evidence="4" id="KW-0804">Transcription</keyword>
<dbReference type="CDD" id="cd00067">
    <property type="entry name" value="GAL4"/>
    <property type="match status" value="1"/>
</dbReference>
<name>A0AA38S241_9PEZI</name>
<dbReference type="PANTHER" id="PTHR47338">
    <property type="entry name" value="ZN(II)2CYS6 TRANSCRIPTION FACTOR (EUROFUNG)-RELATED"/>
    <property type="match status" value="1"/>
</dbReference>
<dbReference type="InterPro" id="IPR050815">
    <property type="entry name" value="TF_fung"/>
</dbReference>
<keyword evidence="2" id="KW-0479">Metal-binding</keyword>
<protein>
    <submittedName>
        <fullName evidence="8">TY1 enhancer activator</fullName>
    </submittedName>
</protein>
<dbReference type="Proteomes" id="UP001174694">
    <property type="component" value="Unassembled WGS sequence"/>
</dbReference>
<evidence type="ECO:0000256" key="1">
    <source>
        <dbReference type="ARBA" id="ARBA00004123"/>
    </source>
</evidence>
<dbReference type="InterPro" id="IPR001138">
    <property type="entry name" value="Zn2Cys6_DnaBD"/>
</dbReference>
<keyword evidence="3" id="KW-0805">Transcription regulation</keyword>
<evidence type="ECO:0000259" key="7">
    <source>
        <dbReference type="PROSITE" id="PS50048"/>
    </source>
</evidence>
<evidence type="ECO:0000256" key="2">
    <source>
        <dbReference type="ARBA" id="ARBA00022723"/>
    </source>
</evidence>
<dbReference type="SUPFAM" id="SSF57701">
    <property type="entry name" value="Zn2/Cys6 DNA-binding domain"/>
    <property type="match status" value="1"/>
</dbReference>
<dbReference type="GO" id="GO:0006351">
    <property type="term" value="P:DNA-templated transcription"/>
    <property type="evidence" value="ECO:0007669"/>
    <property type="project" value="InterPro"/>
</dbReference>
<evidence type="ECO:0000256" key="3">
    <source>
        <dbReference type="ARBA" id="ARBA00023015"/>
    </source>
</evidence>
<accession>A0AA38S241</accession>
<dbReference type="CDD" id="cd12148">
    <property type="entry name" value="fungal_TF_MHR"/>
    <property type="match status" value="1"/>
</dbReference>
<gene>
    <name evidence="8" type="ORF">NKR23_g2288</name>
</gene>
<feature type="domain" description="Zn(2)-C6 fungal-type" evidence="7">
    <location>
        <begin position="28"/>
        <end position="58"/>
    </location>
</feature>
<comment type="subcellular location">
    <subcellularLocation>
        <location evidence="1">Nucleus</location>
    </subcellularLocation>
</comment>
<feature type="compositionally biased region" description="Polar residues" evidence="6">
    <location>
        <begin position="737"/>
        <end position="746"/>
    </location>
</feature>
<dbReference type="PROSITE" id="PS50048">
    <property type="entry name" value="ZN2_CY6_FUNGAL_2"/>
    <property type="match status" value="1"/>
</dbReference>
<dbReference type="Pfam" id="PF04082">
    <property type="entry name" value="Fungal_trans"/>
    <property type="match status" value="1"/>
</dbReference>
<feature type="compositionally biased region" description="Gly residues" evidence="6">
    <location>
        <begin position="820"/>
        <end position="835"/>
    </location>
</feature>
<evidence type="ECO:0000313" key="9">
    <source>
        <dbReference type="Proteomes" id="UP001174694"/>
    </source>
</evidence>
<reference evidence="8" key="1">
    <citation type="submission" date="2022-07" db="EMBL/GenBank/DDBJ databases">
        <title>Fungi with potential for degradation of polypropylene.</title>
        <authorList>
            <person name="Gostincar C."/>
        </authorList>
    </citation>
    <scope>NUCLEOTIDE SEQUENCE</scope>
    <source>
        <strain evidence="8">EXF-13308</strain>
    </source>
</reference>
<dbReference type="GO" id="GO:0008270">
    <property type="term" value="F:zinc ion binding"/>
    <property type="evidence" value="ECO:0007669"/>
    <property type="project" value="InterPro"/>
</dbReference>
<dbReference type="SMART" id="SM00906">
    <property type="entry name" value="Fungal_trans"/>
    <property type="match status" value="1"/>
</dbReference>
<feature type="region of interest" description="Disordered" evidence="6">
    <location>
        <begin position="645"/>
        <end position="674"/>
    </location>
</feature>
<feature type="compositionally biased region" description="Low complexity" evidence="6">
    <location>
        <begin position="723"/>
        <end position="736"/>
    </location>
</feature>